<feature type="compositionally biased region" description="Low complexity" evidence="1">
    <location>
        <begin position="34"/>
        <end position="50"/>
    </location>
</feature>
<accession>A0A5E6MHT6</accession>
<dbReference type="PROSITE" id="PS51257">
    <property type="entry name" value="PROKAR_LIPOPROTEIN"/>
    <property type="match status" value="1"/>
</dbReference>
<dbReference type="AlphaFoldDB" id="A0A5E6MHT6"/>
<evidence type="ECO:0000313" key="4">
    <source>
        <dbReference type="Proteomes" id="UP000381693"/>
    </source>
</evidence>
<gene>
    <name evidence="3" type="ORF">MAMC_00696</name>
</gene>
<comment type="caution">
    <text evidence="3">The sequence shown here is derived from an EMBL/GenBank/DDBJ whole genome shotgun (WGS) entry which is preliminary data.</text>
</comment>
<proteinExistence type="predicted"/>
<name>A0A5E6MHT6_9BACT</name>
<keyword evidence="2" id="KW-0732">Signal</keyword>
<sequence length="50" mass="5338">MKPPFSFLSVVGKVLVAASLLAIVACSEKPKPQPTQQTPAPTYQPLDQKS</sequence>
<protein>
    <submittedName>
        <fullName evidence="3">Uncharacterized protein</fullName>
    </submittedName>
</protein>
<dbReference type="RefSeq" id="WP_178087648.1">
    <property type="nucleotide sequence ID" value="NZ_CABFUZ020000093.1"/>
</dbReference>
<keyword evidence="4" id="KW-1185">Reference proteome</keyword>
<feature type="signal peptide" evidence="2">
    <location>
        <begin position="1"/>
        <end position="22"/>
    </location>
</feature>
<reference evidence="3" key="1">
    <citation type="submission" date="2019-09" db="EMBL/GenBank/DDBJ databases">
        <authorList>
            <person name="Cremers G."/>
        </authorList>
    </citation>
    <scope>NUCLEOTIDE SEQUENCE [LARGE SCALE GENOMIC DNA]</scope>
    <source>
        <strain evidence="3">3B</strain>
    </source>
</reference>
<organism evidence="3 4">
    <name type="scientific">Methylacidimicrobium cyclopophantes</name>
    <dbReference type="NCBI Taxonomy" id="1041766"/>
    <lineage>
        <taxon>Bacteria</taxon>
        <taxon>Pseudomonadati</taxon>
        <taxon>Verrucomicrobiota</taxon>
        <taxon>Methylacidimicrobium</taxon>
    </lineage>
</organism>
<feature type="region of interest" description="Disordered" evidence="1">
    <location>
        <begin position="28"/>
        <end position="50"/>
    </location>
</feature>
<evidence type="ECO:0000256" key="2">
    <source>
        <dbReference type="SAM" id="SignalP"/>
    </source>
</evidence>
<feature type="chain" id="PRO_5022716011" evidence="2">
    <location>
        <begin position="23"/>
        <end position="50"/>
    </location>
</feature>
<dbReference type="Proteomes" id="UP000381693">
    <property type="component" value="Unassembled WGS sequence"/>
</dbReference>
<evidence type="ECO:0000256" key="1">
    <source>
        <dbReference type="SAM" id="MobiDB-lite"/>
    </source>
</evidence>
<dbReference type="EMBL" id="CABFUZ020000093">
    <property type="protein sequence ID" value="VVM05585.1"/>
    <property type="molecule type" value="Genomic_DNA"/>
</dbReference>
<evidence type="ECO:0000313" key="3">
    <source>
        <dbReference type="EMBL" id="VVM05585.1"/>
    </source>
</evidence>